<reference evidence="5 6" key="1">
    <citation type="submission" date="2014-06" db="EMBL/GenBank/DDBJ databases">
        <title>Draft genome sequence of the putrescine producing strain Lactococcus lactis subsp cremoris GE214.</title>
        <authorList>
            <person name="Ladero V."/>
            <person name="Linares D.M."/>
            <person name="del Rio B."/>
            <person name="Mayo B."/>
            <person name="Martin M.C."/>
            <person name="Fernandez M."/>
            <person name="Alvarez M.A."/>
        </authorList>
    </citation>
    <scope>NUCLEOTIDE SEQUENCE [LARGE SCALE GENOMIC DNA]</scope>
    <source>
        <strain evidence="5 6">GE214</strain>
    </source>
</reference>
<dbReference type="InterPro" id="IPR015927">
    <property type="entry name" value="Peptidase_S24_S26A/B/C"/>
</dbReference>
<dbReference type="PANTHER" id="PTHR40661:SF3">
    <property type="entry name" value="FELS-1 PROPHAGE TRANSCRIPTIONAL REGULATOR"/>
    <property type="match status" value="1"/>
</dbReference>
<dbReference type="Proteomes" id="UP000028401">
    <property type="component" value="Unassembled WGS sequence"/>
</dbReference>
<evidence type="ECO:0000259" key="4">
    <source>
        <dbReference type="PROSITE" id="PS50943"/>
    </source>
</evidence>
<evidence type="ECO:0000256" key="3">
    <source>
        <dbReference type="ARBA" id="ARBA00023163"/>
    </source>
</evidence>
<proteinExistence type="predicted"/>
<dbReference type="FunFam" id="1.10.260.40:FF:000050">
    <property type="entry name" value="HTH-type transcriptional regulator"/>
    <property type="match status" value="1"/>
</dbReference>
<dbReference type="Gene3D" id="1.10.260.40">
    <property type="entry name" value="lambda repressor-like DNA-binding domains"/>
    <property type="match status" value="1"/>
</dbReference>
<comment type="caution">
    <text evidence="5">The sequence shown here is derived from an EMBL/GenBank/DDBJ whole genome shotgun (WGS) entry which is preliminary data.</text>
</comment>
<dbReference type="FunFam" id="2.10.109.10:FF:000026">
    <property type="entry name" value="HTH-type transcriptional regulator"/>
    <property type="match status" value="1"/>
</dbReference>
<name>A0A084A796_LACLC</name>
<dbReference type="EMBL" id="AZSI01000219">
    <property type="protein sequence ID" value="KEY61175.1"/>
    <property type="molecule type" value="Genomic_DNA"/>
</dbReference>
<evidence type="ECO:0000313" key="6">
    <source>
        <dbReference type="Proteomes" id="UP000028401"/>
    </source>
</evidence>
<dbReference type="RefSeq" id="WP_011676198.1">
    <property type="nucleotide sequence ID" value="NZ_AZSI01000219.1"/>
</dbReference>
<dbReference type="InterPro" id="IPR010982">
    <property type="entry name" value="Lambda_DNA-bd_dom_sf"/>
</dbReference>
<dbReference type="SUPFAM" id="SSF51306">
    <property type="entry name" value="LexA/Signal peptidase"/>
    <property type="match status" value="1"/>
</dbReference>
<dbReference type="Pfam" id="PF01381">
    <property type="entry name" value="HTH_3"/>
    <property type="match status" value="1"/>
</dbReference>
<keyword evidence="3" id="KW-0804">Transcription</keyword>
<dbReference type="SMART" id="SM00530">
    <property type="entry name" value="HTH_XRE"/>
    <property type="match status" value="1"/>
</dbReference>
<dbReference type="GO" id="GO:0003677">
    <property type="term" value="F:DNA binding"/>
    <property type="evidence" value="ECO:0007669"/>
    <property type="project" value="UniProtKB-KW"/>
</dbReference>
<sequence>MNFGQNLKKLRKEAKLTQSQLADKLGMKQNAYVLWEQKATNPTLELLEKLADIYDLPIQELIKNPDNGAEKQLIDNYRSLTGEQQESVINFTDFLIEQNKADLIDLKTYRRSSLQYAVVEDEALSAGFGQTANNTGGHYRAYTTENLGRYDGAARVKGESMEPDFPNFSIATFLHTGFGRSGDVYAIAEGDLGEERLYIKQVFEEEDGNFRIHSLNPDPQYKDFYLGQEDNFRIIGPVVDNFEEIEESQIID</sequence>
<evidence type="ECO:0000256" key="1">
    <source>
        <dbReference type="ARBA" id="ARBA00023015"/>
    </source>
</evidence>
<dbReference type="SUPFAM" id="SSF47413">
    <property type="entry name" value="lambda repressor-like DNA-binding domains"/>
    <property type="match status" value="1"/>
</dbReference>
<keyword evidence="1" id="KW-0805">Transcription regulation</keyword>
<dbReference type="PATRIC" id="fig|1415168.3.peg.2746"/>
<dbReference type="InterPro" id="IPR001387">
    <property type="entry name" value="Cro/C1-type_HTH"/>
</dbReference>
<protein>
    <submittedName>
        <fullName evidence="5">XRE family transcriptional regulator</fullName>
    </submittedName>
</protein>
<accession>A0A084A796</accession>
<dbReference type="CDD" id="cd00093">
    <property type="entry name" value="HTH_XRE"/>
    <property type="match status" value="1"/>
</dbReference>
<feature type="domain" description="HTH cro/C1-type" evidence="4">
    <location>
        <begin position="7"/>
        <end position="61"/>
    </location>
</feature>
<evidence type="ECO:0000256" key="2">
    <source>
        <dbReference type="ARBA" id="ARBA00023125"/>
    </source>
</evidence>
<dbReference type="InterPro" id="IPR036286">
    <property type="entry name" value="LexA/Signal_pep-like_sf"/>
</dbReference>
<dbReference type="InterPro" id="IPR039418">
    <property type="entry name" value="LexA-like"/>
</dbReference>
<evidence type="ECO:0000313" key="5">
    <source>
        <dbReference type="EMBL" id="KEY61175.1"/>
    </source>
</evidence>
<dbReference type="CDD" id="cd06529">
    <property type="entry name" value="S24_LexA-like"/>
    <property type="match status" value="1"/>
</dbReference>
<dbReference type="PROSITE" id="PS50943">
    <property type="entry name" value="HTH_CROC1"/>
    <property type="match status" value="1"/>
</dbReference>
<dbReference type="Pfam" id="PF00717">
    <property type="entry name" value="Peptidase_S24"/>
    <property type="match status" value="1"/>
</dbReference>
<dbReference type="AlphaFoldDB" id="A0A084A796"/>
<dbReference type="GeneID" id="61109523"/>
<organism evidence="5 6">
    <name type="scientific">Lactococcus cremoris subsp. cremoris GE214</name>
    <dbReference type="NCBI Taxonomy" id="1415168"/>
    <lineage>
        <taxon>Bacteria</taxon>
        <taxon>Bacillati</taxon>
        <taxon>Bacillota</taxon>
        <taxon>Bacilli</taxon>
        <taxon>Lactobacillales</taxon>
        <taxon>Streptococcaceae</taxon>
        <taxon>Lactococcus</taxon>
        <taxon>Lactococcus cremoris subsp. cremoris</taxon>
    </lineage>
</organism>
<dbReference type="PANTHER" id="PTHR40661">
    <property type="match status" value="1"/>
</dbReference>
<keyword evidence="2" id="KW-0238">DNA-binding</keyword>
<dbReference type="Gene3D" id="2.10.109.10">
    <property type="entry name" value="Umud Fragment, subunit A"/>
    <property type="match status" value="1"/>
</dbReference>
<gene>
    <name evidence="5" type="ORF">U725_02697</name>
</gene>